<reference evidence="2" key="1">
    <citation type="journal article" date="2021" name="Nat. Commun.">
        <title>Genetic determinants of endophytism in the Arabidopsis root mycobiome.</title>
        <authorList>
            <person name="Mesny F."/>
            <person name="Miyauchi S."/>
            <person name="Thiergart T."/>
            <person name="Pickel B."/>
            <person name="Atanasova L."/>
            <person name="Karlsson M."/>
            <person name="Huettel B."/>
            <person name="Barry K.W."/>
            <person name="Haridas S."/>
            <person name="Chen C."/>
            <person name="Bauer D."/>
            <person name="Andreopoulos W."/>
            <person name="Pangilinan J."/>
            <person name="LaButti K."/>
            <person name="Riley R."/>
            <person name="Lipzen A."/>
            <person name="Clum A."/>
            <person name="Drula E."/>
            <person name="Henrissat B."/>
            <person name="Kohler A."/>
            <person name="Grigoriev I.V."/>
            <person name="Martin F.M."/>
            <person name="Hacquard S."/>
        </authorList>
    </citation>
    <scope>NUCLEOTIDE SEQUENCE</scope>
    <source>
        <strain evidence="2">MPI-SDFR-AT-0073</strain>
    </source>
</reference>
<evidence type="ECO:0000313" key="2">
    <source>
        <dbReference type="EMBL" id="KAH6653496.1"/>
    </source>
</evidence>
<feature type="region of interest" description="Disordered" evidence="1">
    <location>
        <begin position="71"/>
        <end position="103"/>
    </location>
</feature>
<feature type="compositionally biased region" description="Basic and acidic residues" evidence="1">
    <location>
        <begin position="94"/>
        <end position="103"/>
    </location>
</feature>
<evidence type="ECO:0000256" key="1">
    <source>
        <dbReference type="SAM" id="MobiDB-lite"/>
    </source>
</evidence>
<dbReference type="GeneID" id="70138108"/>
<organism evidence="2 3">
    <name type="scientific">Truncatella angustata</name>
    <dbReference type="NCBI Taxonomy" id="152316"/>
    <lineage>
        <taxon>Eukaryota</taxon>
        <taxon>Fungi</taxon>
        <taxon>Dikarya</taxon>
        <taxon>Ascomycota</taxon>
        <taxon>Pezizomycotina</taxon>
        <taxon>Sordariomycetes</taxon>
        <taxon>Xylariomycetidae</taxon>
        <taxon>Amphisphaeriales</taxon>
        <taxon>Sporocadaceae</taxon>
        <taxon>Truncatella</taxon>
    </lineage>
</organism>
<evidence type="ECO:0000313" key="3">
    <source>
        <dbReference type="Proteomes" id="UP000758603"/>
    </source>
</evidence>
<name>A0A9P8UJY9_9PEZI</name>
<feature type="compositionally biased region" description="Low complexity" evidence="1">
    <location>
        <begin position="84"/>
        <end position="93"/>
    </location>
</feature>
<feature type="region of interest" description="Disordered" evidence="1">
    <location>
        <begin position="300"/>
        <end position="333"/>
    </location>
</feature>
<dbReference type="AlphaFoldDB" id="A0A9P8UJY9"/>
<sequence>MHTRPQRIKISRSGPSLKRKAKALGEKANVLSVLMYHNAIDNRMEIEVHVPKDLKKLPDFNKLVQRAIREKSRKAKAHARALATSQPTSQTRSRTADRETSEERAQAVSLSIYDIIPDDDGDTVIVHDPSSAAGGQAHPGHSSGSVINPQSSVFTHRSDGDSVHHRISHATFESLLRDQLKRTLDDGIESLDKGGARGVLFKVTLLAYGYTFIGKGTVPAFIEDRPYGAVVECAWQCSRCCGGRREQAHDSEMGSIAEPDDQRVFLTYPILAGFSTSVVFPRRRKQHHLLSPSPIRRTSNGYWDDVQTGGLRTDGSDSNGRGCFPTESRLDTD</sequence>
<dbReference type="RefSeq" id="XP_045957773.1">
    <property type="nucleotide sequence ID" value="XM_046109217.1"/>
</dbReference>
<keyword evidence="3" id="KW-1185">Reference proteome</keyword>
<proteinExistence type="predicted"/>
<comment type="caution">
    <text evidence="2">The sequence shown here is derived from an EMBL/GenBank/DDBJ whole genome shotgun (WGS) entry which is preliminary data.</text>
</comment>
<dbReference type="EMBL" id="JAGPXC010000005">
    <property type="protein sequence ID" value="KAH6653496.1"/>
    <property type="molecule type" value="Genomic_DNA"/>
</dbReference>
<dbReference type="Proteomes" id="UP000758603">
    <property type="component" value="Unassembled WGS sequence"/>
</dbReference>
<gene>
    <name evidence="2" type="ORF">BKA67DRAFT_692649</name>
</gene>
<dbReference type="OrthoDB" id="4847963at2759"/>
<protein>
    <submittedName>
        <fullName evidence="2">Uncharacterized protein</fullName>
    </submittedName>
</protein>
<accession>A0A9P8UJY9</accession>